<evidence type="ECO:0000313" key="7">
    <source>
        <dbReference type="EMBL" id="TDP84890.1"/>
    </source>
</evidence>
<dbReference type="EMBL" id="SNXY01000007">
    <property type="protein sequence ID" value="TDP84890.1"/>
    <property type="molecule type" value="Genomic_DNA"/>
</dbReference>
<dbReference type="GO" id="GO:0005829">
    <property type="term" value="C:cytosol"/>
    <property type="evidence" value="ECO:0007669"/>
    <property type="project" value="TreeGrafter"/>
</dbReference>
<dbReference type="InterPro" id="IPR006140">
    <property type="entry name" value="D-isomer_DH_NAD-bd"/>
</dbReference>
<protein>
    <submittedName>
        <fullName evidence="7">Lactate dehydrogenase-like 2-hydroxyacid dehydrogenase</fullName>
    </submittedName>
</protein>
<dbReference type="GO" id="GO:0016618">
    <property type="term" value="F:hydroxypyruvate reductase [NAD(P)H] activity"/>
    <property type="evidence" value="ECO:0007669"/>
    <property type="project" value="TreeGrafter"/>
</dbReference>
<dbReference type="InterPro" id="IPR036291">
    <property type="entry name" value="NAD(P)-bd_dom_sf"/>
</dbReference>
<evidence type="ECO:0000259" key="6">
    <source>
        <dbReference type="Pfam" id="PF02826"/>
    </source>
</evidence>
<dbReference type="InterPro" id="IPR006139">
    <property type="entry name" value="D-isomer_2_OHA_DH_cat_dom"/>
</dbReference>
<dbReference type="FunFam" id="3.40.50.720:FF:000213">
    <property type="entry name" value="Putative 2-hydroxyacid dehydrogenase"/>
    <property type="match status" value="1"/>
</dbReference>
<proteinExistence type="inferred from homology"/>
<keyword evidence="3" id="KW-0520">NAD</keyword>
<comment type="caution">
    <text evidence="7">The sequence shown here is derived from an EMBL/GenBank/DDBJ whole genome shotgun (WGS) entry which is preliminary data.</text>
</comment>
<dbReference type="InterPro" id="IPR050223">
    <property type="entry name" value="D-isomer_2-hydroxyacid_DH"/>
</dbReference>
<evidence type="ECO:0000313" key="8">
    <source>
        <dbReference type="Proteomes" id="UP000294547"/>
    </source>
</evidence>
<dbReference type="RefSeq" id="WP_126540785.1">
    <property type="nucleotide sequence ID" value="NZ_BSPM01000004.1"/>
</dbReference>
<keyword evidence="2 4" id="KW-0560">Oxidoreductase</keyword>
<dbReference type="OrthoDB" id="9793626at2"/>
<evidence type="ECO:0000256" key="3">
    <source>
        <dbReference type="ARBA" id="ARBA00023027"/>
    </source>
</evidence>
<evidence type="ECO:0000256" key="2">
    <source>
        <dbReference type="ARBA" id="ARBA00023002"/>
    </source>
</evidence>
<reference evidence="7 8" key="1">
    <citation type="submission" date="2019-03" db="EMBL/GenBank/DDBJ databases">
        <title>Genomic Encyclopedia of Type Strains, Phase IV (KMG-IV): sequencing the most valuable type-strain genomes for metagenomic binning, comparative biology and taxonomic classification.</title>
        <authorList>
            <person name="Goeker M."/>
        </authorList>
    </citation>
    <scope>NUCLEOTIDE SEQUENCE [LARGE SCALE GENOMIC DNA]</scope>
    <source>
        <strain evidence="7 8">DSM 102969</strain>
    </source>
</reference>
<dbReference type="Gene3D" id="3.40.50.720">
    <property type="entry name" value="NAD(P)-binding Rossmann-like Domain"/>
    <property type="match status" value="2"/>
</dbReference>
<dbReference type="Proteomes" id="UP000294547">
    <property type="component" value="Unassembled WGS sequence"/>
</dbReference>
<comment type="similarity">
    <text evidence="4">Belongs to the D-isomer specific 2-hydroxyacid dehydrogenase family.</text>
</comment>
<sequence length="321" mass="33457">MLPTILTTGRPNALVRARLASAFDVHHLDEAPDREALLAAVGPRVRGLASTGHAGVGADLMDRLPALEIVAHFGVGYDPVDVGAAAARGVVVTNTPDVLTEEVADTAFGLLLATVRELSAAEGWLRAGRWETDGPYPLTRGSLRGRSLGIVGLGRIGRAIARRAEAFGLPVAYHSRRPVADVAHPWYPSAVDLAAAVDTLMIVAPGGAETRHMIGPAVFDALGPEGVLVNVGRGSVVDEAGLVEALRAGRVLAAGLDVFEDEPRVHPGLLDLPRVVLLPHVGSASVATRDAMGALQVDNLEAWFAGRTPPTPVPETPVPAR</sequence>
<dbReference type="Pfam" id="PF00389">
    <property type="entry name" value="2-Hacid_dh"/>
    <property type="match status" value="1"/>
</dbReference>
<dbReference type="CDD" id="cd12156">
    <property type="entry name" value="HPPR"/>
    <property type="match status" value="1"/>
</dbReference>
<name>A0A4R6RF68_9HYPH</name>
<dbReference type="Pfam" id="PF02826">
    <property type="entry name" value="2-Hacid_dh_C"/>
    <property type="match status" value="1"/>
</dbReference>
<gene>
    <name evidence="7" type="ORF">EDD54_1731</name>
</gene>
<feature type="domain" description="D-isomer specific 2-hydroxyacid dehydrogenase NAD-binding" evidence="6">
    <location>
        <begin position="108"/>
        <end position="282"/>
    </location>
</feature>
<dbReference type="PANTHER" id="PTHR10996">
    <property type="entry name" value="2-HYDROXYACID DEHYDROGENASE-RELATED"/>
    <property type="match status" value="1"/>
</dbReference>
<organism evidence="7 8">
    <name type="scientific">Oharaeibacter diazotrophicus</name>
    <dbReference type="NCBI Taxonomy" id="1920512"/>
    <lineage>
        <taxon>Bacteria</taxon>
        <taxon>Pseudomonadati</taxon>
        <taxon>Pseudomonadota</taxon>
        <taxon>Alphaproteobacteria</taxon>
        <taxon>Hyphomicrobiales</taxon>
        <taxon>Pleomorphomonadaceae</taxon>
        <taxon>Oharaeibacter</taxon>
    </lineage>
</organism>
<evidence type="ECO:0000256" key="1">
    <source>
        <dbReference type="ARBA" id="ARBA00022857"/>
    </source>
</evidence>
<dbReference type="SUPFAM" id="SSF52283">
    <property type="entry name" value="Formate/glycerate dehydrogenase catalytic domain-like"/>
    <property type="match status" value="1"/>
</dbReference>
<dbReference type="GO" id="GO:0030267">
    <property type="term" value="F:glyoxylate reductase (NADPH) activity"/>
    <property type="evidence" value="ECO:0007669"/>
    <property type="project" value="TreeGrafter"/>
</dbReference>
<keyword evidence="1" id="KW-0521">NADP</keyword>
<evidence type="ECO:0000256" key="4">
    <source>
        <dbReference type="RuleBase" id="RU003719"/>
    </source>
</evidence>
<dbReference type="GO" id="GO:0051287">
    <property type="term" value="F:NAD binding"/>
    <property type="evidence" value="ECO:0007669"/>
    <property type="project" value="InterPro"/>
</dbReference>
<evidence type="ECO:0000259" key="5">
    <source>
        <dbReference type="Pfam" id="PF00389"/>
    </source>
</evidence>
<dbReference type="AlphaFoldDB" id="A0A4R6RF68"/>
<keyword evidence="8" id="KW-1185">Reference proteome</keyword>
<accession>A0A4R6RF68</accession>
<dbReference type="PANTHER" id="PTHR10996:SF178">
    <property type="entry name" value="2-HYDROXYACID DEHYDROGENASE YGL185C-RELATED"/>
    <property type="match status" value="1"/>
</dbReference>
<dbReference type="SUPFAM" id="SSF51735">
    <property type="entry name" value="NAD(P)-binding Rossmann-fold domains"/>
    <property type="match status" value="1"/>
</dbReference>
<feature type="domain" description="D-isomer specific 2-hydroxyacid dehydrogenase catalytic" evidence="5">
    <location>
        <begin position="23"/>
        <end position="313"/>
    </location>
</feature>